<evidence type="ECO:0000313" key="4">
    <source>
        <dbReference type="Proteomes" id="UP000199024"/>
    </source>
</evidence>
<dbReference type="AlphaFoldDB" id="A0A1I6LDS2"/>
<feature type="compositionally biased region" description="Pro residues" evidence="1">
    <location>
        <begin position="1"/>
        <end position="12"/>
    </location>
</feature>
<dbReference type="EMBL" id="FOZL01000001">
    <property type="protein sequence ID" value="SFS01577.1"/>
    <property type="molecule type" value="Genomic_DNA"/>
</dbReference>
<keyword evidence="2" id="KW-0812">Transmembrane</keyword>
<accession>A0A1I6LDS2</accession>
<keyword evidence="2" id="KW-0472">Membrane</keyword>
<feature type="compositionally biased region" description="Low complexity" evidence="1">
    <location>
        <begin position="208"/>
        <end position="218"/>
    </location>
</feature>
<evidence type="ECO:0000256" key="2">
    <source>
        <dbReference type="SAM" id="Phobius"/>
    </source>
</evidence>
<evidence type="ECO:0000256" key="1">
    <source>
        <dbReference type="SAM" id="MobiDB-lite"/>
    </source>
</evidence>
<feature type="region of interest" description="Disordered" evidence="1">
    <location>
        <begin position="1"/>
        <end position="21"/>
    </location>
</feature>
<feature type="region of interest" description="Disordered" evidence="1">
    <location>
        <begin position="107"/>
        <end position="241"/>
    </location>
</feature>
<dbReference type="Gene3D" id="3.30.1150.10">
    <property type="match status" value="1"/>
</dbReference>
<dbReference type="RefSeq" id="WP_175528838.1">
    <property type="nucleotide sequence ID" value="NZ_FOZL01000001.1"/>
</dbReference>
<dbReference type="STRING" id="474950.SAMN05421771_0592"/>
<reference evidence="3 4" key="1">
    <citation type="submission" date="2016-10" db="EMBL/GenBank/DDBJ databases">
        <authorList>
            <person name="de Groot N.N."/>
        </authorList>
    </citation>
    <scope>NUCLEOTIDE SEQUENCE [LARGE SCALE GENOMIC DNA]</scope>
    <source>
        <strain evidence="3 4">DSM 21001</strain>
    </source>
</reference>
<evidence type="ECO:0000313" key="3">
    <source>
        <dbReference type="EMBL" id="SFS01577.1"/>
    </source>
</evidence>
<protein>
    <submittedName>
        <fullName evidence="3">Uncharacterized protein</fullName>
    </submittedName>
</protein>
<organism evidence="3 4">
    <name type="scientific">Granulicella pectinivorans</name>
    <dbReference type="NCBI Taxonomy" id="474950"/>
    <lineage>
        <taxon>Bacteria</taxon>
        <taxon>Pseudomonadati</taxon>
        <taxon>Acidobacteriota</taxon>
        <taxon>Terriglobia</taxon>
        <taxon>Terriglobales</taxon>
        <taxon>Acidobacteriaceae</taxon>
        <taxon>Granulicella</taxon>
    </lineage>
</organism>
<feature type="compositionally biased region" description="Basic and acidic residues" evidence="1">
    <location>
        <begin position="116"/>
        <end position="126"/>
    </location>
</feature>
<sequence length="357" mass="39175">MPTLLTPPNPPPSEDDQTEGQVQPAIVRSSRFGELNEHELIRLLDTIEDETAKARFRESIYISVIICMAIGWFIFYGPQVIFHQPRLINPADAIRQHEKDMTFLDLPPDVTKLTHKPTDKIAEKPHTAQTPHPELDKKTLDQLKSMRGPVAPQPQPSPAPQQTAPQQQAPQQQQPAPKPLPQAPSQQAMVDAPVPTKPIFGGQQSPGSAIQQAARSARSGGGGGADYDHAPGPHGGLASGAEVLSDTEGVDFGPYLTKILRQIKSAWYPLIPEEAQPPLNKQGETQIRITILPDGRIHVQDGVHNGMVLEYSTHDDALNRAAWGSITSVGQFPPLPKEFHGPELVLRIHYLYNIQPK</sequence>
<name>A0A1I6LDS2_9BACT</name>
<keyword evidence="2" id="KW-1133">Transmembrane helix</keyword>
<feature type="transmembrane region" description="Helical" evidence="2">
    <location>
        <begin position="60"/>
        <end position="77"/>
    </location>
</feature>
<dbReference type="SUPFAM" id="SSF74653">
    <property type="entry name" value="TolA/TonB C-terminal domain"/>
    <property type="match status" value="1"/>
</dbReference>
<feature type="compositionally biased region" description="Low complexity" evidence="1">
    <location>
        <begin position="160"/>
        <end position="175"/>
    </location>
</feature>
<keyword evidence="4" id="KW-1185">Reference proteome</keyword>
<gene>
    <name evidence="3" type="ORF">SAMN05421771_0592</name>
</gene>
<proteinExistence type="predicted"/>
<dbReference type="Proteomes" id="UP000199024">
    <property type="component" value="Unassembled WGS sequence"/>
</dbReference>